<evidence type="ECO:0000259" key="1">
    <source>
        <dbReference type="Pfam" id="PF13460"/>
    </source>
</evidence>
<reference evidence="3" key="1">
    <citation type="journal article" date="2019" name="Int. J. Syst. Evol. Microbiol.">
        <title>The Global Catalogue of Microorganisms (GCM) 10K type strain sequencing project: providing services to taxonomists for standard genome sequencing and annotation.</title>
        <authorList>
            <consortium name="The Broad Institute Genomics Platform"/>
            <consortium name="The Broad Institute Genome Sequencing Center for Infectious Disease"/>
            <person name="Wu L."/>
            <person name="Ma J."/>
        </authorList>
    </citation>
    <scope>NUCLEOTIDE SEQUENCE [LARGE SCALE GENOMIC DNA]</scope>
    <source>
        <strain evidence="3">CGMCC 1.6784</strain>
    </source>
</reference>
<name>A0ABQ2JSH3_9SPHN</name>
<dbReference type="InterPro" id="IPR036291">
    <property type="entry name" value="NAD(P)-bd_dom_sf"/>
</dbReference>
<proteinExistence type="predicted"/>
<dbReference type="Proteomes" id="UP000605099">
    <property type="component" value="Unassembled WGS sequence"/>
</dbReference>
<dbReference type="InterPro" id="IPR016040">
    <property type="entry name" value="NAD(P)-bd_dom"/>
</dbReference>
<accession>A0ABQ2JSH3</accession>
<evidence type="ECO:0000313" key="2">
    <source>
        <dbReference type="EMBL" id="GGN54209.1"/>
    </source>
</evidence>
<gene>
    <name evidence="2" type="ORF">GCM10011349_29660</name>
</gene>
<evidence type="ECO:0000313" key="3">
    <source>
        <dbReference type="Proteomes" id="UP000605099"/>
    </source>
</evidence>
<comment type="caution">
    <text evidence="2">The sequence shown here is derived from an EMBL/GenBank/DDBJ whole genome shotgun (WGS) entry which is preliminary data.</text>
</comment>
<sequence length="373" mass="38618">MFASVLRAVGTRELANCPVAPRAALWQGRKSCAAVRDARASAPPTEGSYLTMSKRPTDSLAGKIVTVLGGSGFVGKHLAQELLARGARLRIASRNPRKAYAIKPLGNLGQVQFARVDVTKADSLAAVLAGSDAVVNLVGAFAGDLDALQGKGVGRIAAAAKAAGAGAFVHVSALGVDAESDVAYSRTKAEGEEAVRAAFPGATIVRPSLMFGPDDKFVMMFGDLISRMPVMPVFAPDAKLQPVFVDDVAEAIGNALADPAVHGGKTFELAGPEVITMLELNERIAEAEGRSRHFAALPDGVSSLIAATTGWLPGAPITTDQFKLLKAGSVAGGTAPGIADLGVSPRPLGLFLDRWMTQFRKHGRFGAKDPSAA</sequence>
<dbReference type="PANTHER" id="PTHR12126:SF11">
    <property type="entry name" value="NADH DEHYDROGENASE [UBIQUINONE] 1 ALPHA SUBCOMPLEX SUBUNIT 9, MITOCHONDRIAL"/>
    <property type="match status" value="1"/>
</dbReference>
<feature type="domain" description="NAD(P)-binding" evidence="1">
    <location>
        <begin position="69"/>
        <end position="208"/>
    </location>
</feature>
<dbReference type="SUPFAM" id="SSF51735">
    <property type="entry name" value="NAD(P)-binding Rossmann-fold domains"/>
    <property type="match status" value="1"/>
</dbReference>
<dbReference type="Pfam" id="PF13460">
    <property type="entry name" value="NAD_binding_10"/>
    <property type="match status" value="1"/>
</dbReference>
<protein>
    <submittedName>
        <fullName evidence="2">3-beta-hydroxy-Delta(5)-steroid dehydrogenase</fullName>
    </submittedName>
</protein>
<keyword evidence="3" id="KW-1185">Reference proteome</keyword>
<organism evidence="2 3">
    <name type="scientific">Novosphingobium indicum</name>
    <dbReference type="NCBI Taxonomy" id="462949"/>
    <lineage>
        <taxon>Bacteria</taxon>
        <taxon>Pseudomonadati</taxon>
        <taxon>Pseudomonadota</taxon>
        <taxon>Alphaproteobacteria</taxon>
        <taxon>Sphingomonadales</taxon>
        <taxon>Sphingomonadaceae</taxon>
        <taxon>Novosphingobium</taxon>
    </lineage>
</organism>
<dbReference type="Gene3D" id="3.40.50.720">
    <property type="entry name" value="NAD(P)-binding Rossmann-like Domain"/>
    <property type="match status" value="1"/>
</dbReference>
<dbReference type="InterPro" id="IPR051207">
    <property type="entry name" value="ComplexI_NDUFA9_subunit"/>
</dbReference>
<dbReference type="PANTHER" id="PTHR12126">
    <property type="entry name" value="NADH-UBIQUINONE OXIDOREDUCTASE 39 KDA SUBUNIT-RELATED"/>
    <property type="match status" value="1"/>
</dbReference>
<dbReference type="EMBL" id="BMLK01000014">
    <property type="protein sequence ID" value="GGN54209.1"/>
    <property type="molecule type" value="Genomic_DNA"/>
</dbReference>
<dbReference type="CDD" id="cd05271">
    <property type="entry name" value="NDUFA9_like_SDR_a"/>
    <property type="match status" value="1"/>
</dbReference>